<dbReference type="InterPro" id="IPR001314">
    <property type="entry name" value="Peptidase_S1A"/>
</dbReference>
<dbReference type="Pfam" id="PF00089">
    <property type="entry name" value="Trypsin"/>
    <property type="match status" value="1"/>
</dbReference>
<dbReference type="Gene3D" id="2.40.10.10">
    <property type="entry name" value="Trypsin-like serine proteases"/>
    <property type="match status" value="2"/>
</dbReference>
<accession>A0ABN9D0L3</accession>
<dbReference type="InterPro" id="IPR009003">
    <property type="entry name" value="Peptidase_S1_PA"/>
</dbReference>
<evidence type="ECO:0000256" key="7">
    <source>
        <dbReference type="RuleBase" id="RU363034"/>
    </source>
</evidence>
<keyword evidence="8" id="KW-0472">Membrane</keyword>
<dbReference type="SUPFAM" id="SSF50494">
    <property type="entry name" value="Trypsin-like serine proteases"/>
    <property type="match status" value="1"/>
</dbReference>
<organism evidence="10 11">
    <name type="scientific">Staurois parvus</name>
    <dbReference type="NCBI Taxonomy" id="386267"/>
    <lineage>
        <taxon>Eukaryota</taxon>
        <taxon>Metazoa</taxon>
        <taxon>Chordata</taxon>
        <taxon>Craniata</taxon>
        <taxon>Vertebrata</taxon>
        <taxon>Euteleostomi</taxon>
        <taxon>Amphibia</taxon>
        <taxon>Batrachia</taxon>
        <taxon>Anura</taxon>
        <taxon>Neobatrachia</taxon>
        <taxon>Ranoidea</taxon>
        <taxon>Ranidae</taxon>
        <taxon>Staurois</taxon>
    </lineage>
</organism>
<gene>
    <name evidence="10" type="ORF">SPARVUS_LOCUS6261679</name>
</gene>
<feature type="transmembrane region" description="Helical" evidence="8">
    <location>
        <begin position="247"/>
        <end position="266"/>
    </location>
</feature>
<proteinExistence type="predicted"/>
<comment type="caution">
    <text evidence="10">The sequence shown here is derived from an EMBL/GenBank/DDBJ whole genome shotgun (WGS) entry which is preliminary data.</text>
</comment>
<dbReference type="PRINTS" id="PR00722">
    <property type="entry name" value="CHYMOTRYPSIN"/>
</dbReference>
<evidence type="ECO:0000259" key="9">
    <source>
        <dbReference type="PROSITE" id="PS50240"/>
    </source>
</evidence>
<dbReference type="EMBL" id="CATNWA010013926">
    <property type="protein sequence ID" value="CAI9565991.1"/>
    <property type="molecule type" value="Genomic_DNA"/>
</dbReference>
<reference evidence="10" key="1">
    <citation type="submission" date="2023-05" db="EMBL/GenBank/DDBJ databases">
        <authorList>
            <person name="Stuckert A."/>
        </authorList>
    </citation>
    <scope>NUCLEOTIDE SEQUENCE</scope>
</reference>
<keyword evidence="6" id="KW-0325">Glycoprotein</keyword>
<keyword evidence="8" id="KW-1133">Transmembrane helix</keyword>
<dbReference type="PROSITE" id="PS00134">
    <property type="entry name" value="TRYPSIN_HIS"/>
    <property type="match status" value="1"/>
</dbReference>
<evidence type="ECO:0000256" key="8">
    <source>
        <dbReference type="SAM" id="Phobius"/>
    </source>
</evidence>
<evidence type="ECO:0000256" key="6">
    <source>
        <dbReference type="ARBA" id="ARBA00023180"/>
    </source>
</evidence>
<dbReference type="InterPro" id="IPR043504">
    <property type="entry name" value="Peptidase_S1_PA_chymotrypsin"/>
</dbReference>
<dbReference type="SMART" id="SM00020">
    <property type="entry name" value="Tryp_SPc"/>
    <property type="match status" value="1"/>
</dbReference>
<evidence type="ECO:0000313" key="11">
    <source>
        <dbReference type="Proteomes" id="UP001162483"/>
    </source>
</evidence>
<dbReference type="CDD" id="cd00190">
    <property type="entry name" value="Tryp_SPc"/>
    <property type="match status" value="1"/>
</dbReference>
<dbReference type="Proteomes" id="UP001162483">
    <property type="component" value="Unassembled WGS sequence"/>
</dbReference>
<evidence type="ECO:0000313" key="10">
    <source>
        <dbReference type="EMBL" id="CAI9565991.1"/>
    </source>
</evidence>
<protein>
    <recommendedName>
        <fullName evidence="9">Peptidase S1 domain-containing protein</fullName>
    </recommendedName>
</protein>
<keyword evidence="2" id="KW-0732">Signal</keyword>
<evidence type="ECO:0000256" key="4">
    <source>
        <dbReference type="ARBA" id="ARBA00022825"/>
    </source>
</evidence>
<dbReference type="InterPro" id="IPR018114">
    <property type="entry name" value="TRYPSIN_HIS"/>
</dbReference>
<sequence>MGGQNSQAGQWPWQVSLRLNGQHFCGGSLISESWVVSAAHCIKSGKDPTKLSAMLGTVNLTGPSSTRVTIDIETVIPHPHYNSGEGTPGDIALIELSSPITYTKYILPVCVPPPSMNFPAGMECYVTGWGNIRDGVPLLPPQTLQQVMVPIISNSDCDAMYHIGSNTIADEVIIPSDQICAGYSSESKDSCQGDSGGPLVCQVDGRWYQAGIVSWGDGCAQPNRPGVYTYVPYYYNWISSRGNIRSASSAAVLIVSLLLVLTFLLLQR</sequence>
<dbReference type="InterPro" id="IPR001254">
    <property type="entry name" value="Trypsin_dom"/>
</dbReference>
<keyword evidence="1 7" id="KW-0645">Protease</keyword>
<feature type="domain" description="Peptidase S1" evidence="9">
    <location>
        <begin position="1"/>
        <end position="243"/>
    </location>
</feature>
<name>A0ABN9D0L3_9NEOB</name>
<dbReference type="PROSITE" id="PS00135">
    <property type="entry name" value="TRYPSIN_SER"/>
    <property type="match status" value="1"/>
</dbReference>
<evidence type="ECO:0000256" key="3">
    <source>
        <dbReference type="ARBA" id="ARBA00022801"/>
    </source>
</evidence>
<dbReference type="InterPro" id="IPR033116">
    <property type="entry name" value="TRYPSIN_SER"/>
</dbReference>
<keyword evidence="3 7" id="KW-0378">Hydrolase</keyword>
<keyword evidence="4 7" id="KW-0720">Serine protease</keyword>
<dbReference type="PANTHER" id="PTHR24253">
    <property type="entry name" value="TRANSMEMBRANE PROTEASE SERINE"/>
    <property type="match status" value="1"/>
</dbReference>
<keyword evidence="5" id="KW-1015">Disulfide bond</keyword>
<keyword evidence="8" id="KW-0812">Transmembrane</keyword>
<dbReference type="PANTHER" id="PTHR24253:SF144">
    <property type="entry name" value="CHYMOTRYPSIN-LIKE PROTEASE CTRL-1-RELATED"/>
    <property type="match status" value="1"/>
</dbReference>
<evidence type="ECO:0000256" key="5">
    <source>
        <dbReference type="ARBA" id="ARBA00023157"/>
    </source>
</evidence>
<evidence type="ECO:0000256" key="2">
    <source>
        <dbReference type="ARBA" id="ARBA00022729"/>
    </source>
</evidence>
<keyword evidence="11" id="KW-1185">Reference proteome</keyword>
<evidence type="ECO:0000256" key="1">
    <source>
        <dbReference type="ARBA" id="ARBA00022670"/>
    </source>
</evidence>
<dbReference type="PROSITE" id="PS50240">
    <property type="entry name" value="TRYPSIN_DOM"/>
    <property type="match status" value="1"/>
</dbReference>